<evidence type="ECO:0000256" key="4">
    <source>
        <dbReference type="ARBA" id="ARBA00023157"/>
    </source>
</evidence>
<dbReference type="PROSITE" id="PS50026">
    <property type="entry name" value="EGF_3"/>
    <property type="match status" value="9"/>
</dbReference>
<dbReference type="Gene3D" id="2.10.25.10">
    <property type="entry name" value="Laminin"/>
    <property type="match status" value="16"/>
</dbReference>
<proteinExistence type="predicted"/>
<evidence type="ECO:0000256" key="7">
    <source>
        <dbReference type="SAM" id="MobiDB-lite"/>
    </source>
</evidence>
<keyword evidence="8" id="KW-0472">Membrane</keyword>
<comment type="caution">
    <text evidence="12">The sequence shown here is derived from an EMBL/GenBank/DDBJ whole genome shotgun (WGS) entry which is preliminary data.</text>
</comment>
<dbReference type="InterPro" id="IPR009030">
    <property type="entry name" value="Growth_fac_rcpt_cys_sf"/>
</dbReference>
<evidence type="ECO:0000256" key="8">
    <source>
        <dbReference type="SAM" id="Phobius"/>
    </source>
</evidence>
<dbReference type="SUPFAM" id="SSF57184">
    <property type="entry name" value="Growth factor receptor domain"/>
    <property type="match status" value="6"/>
</dbReference>
<reference evidence="12 13" key="1">
    <citation type="submission" date="2024-02" db="EMBL/GenBank/DDBJ databases">
        <title>Chromosome-scale genome assembly of the rough periwinkle Littorina saxatilis.</title>
        <authorList>
            <person name="De Jode A."/>
            <person name="Faria R."/>
            <person name="Formenti G."/>
            <person name="Sims Y."/>
            <person name="Smith T.P."/>
            <person name="Tracey A."/>
            <person name="Wood J.M.D."/>
            <person name="Zagrodzka Z.B."/>
            <person name="Johannesson K."/>
            <person name="Butlin R.K."/>
            <person name="Leder E.H."/>
        </authorList>
    </citation>
    <scope>NUCLEOTIDE SEQUENCE [LARGE SCALE GENOMIC DNA]</scope>
    <source>
        <strain evidence="12">Snail1</strain>
        <tissue evidence="12">Muscle</tissue>
    </source>
</reference>
<keyword evidence="13" id="KW-1185">Reference proteome</keyword>
<dbReference type="GO" id="GO:0005509">
    <property type="term" value="F:calcium ion binding"/>
    <property type="evidence" value="ECO:0007669"/>
    <property type="project" value="InterPro"/>
</dbReference>
<evidence type="ECO:0000256" key="3">
    <source>
        <dbReference type="ARBA" id="ARBA00022737"/>
    </source>
</evidence>
<evidence type="ECO:0000256" key="2">
    <source>
        <dbReference type="ARBA" id="ARBA00022729"/>
    </source>
</evidence>
<dbReference type="SUPFAM" id="SSF57196">
    <property type="entry name" value="EGF/Laminin"/>
    <property type="match status" value="1"/>
</dbReference>
<dbReference type="InterPro" id="IPR018097">
    <property type="entry name" value="EGF_Ca-bd_CS"/>
</dbReference>
<dbReference type="PROSITE" id="PS00010">
    <property type="entry name" value="ASX_HYDROXYL"/>
    <property type="match status" value="9"/>
</dbReference>
<dbReference type="InterPro" id="IPR005533">
    <property type="entry name" value="AMOP_dom"/>
</dbReference>
<feature type="compositionally biased region" description="Basic and acidic residues" evidence="7">
    <location>
        <begin position="1668"/>
        <end position="1677"/>
    </location>
</feature>
<gene>
    <name evidence="12" type="ORF">V1264_008224</name>
</gene>
<dbReference type="FunFam" id="2.10.25.10:FF:000005">
    <property type="entry name" value="Fibrillin 2"/>
    <property type="match status" value="1"/>
</dbReference>
<dbReference type="PROSITE" id="PS00022">
    <property type="entry name" value="EGF_1"/>
    <property type="match status" value="1"/>
</dbReference>
<feature type="domain" description="EGF-like" evidence="9">
    <location>
        <begin position="1088"/>
        <end position="1129"/>
    </location>
</feature>
<dbReference type="CDD" id="cd00054">
    <property type="entry name" value="EGF_CA"/>
    <property type="match status" value="5"/>
</dbReference>
<dbReference type="InterPro" id="IPR050751">
    <property type="entry name" value="ECM_structural_protein"/>
</dbReference>
<dbReference type="Proteomes" id="UP001374579">
    <property type="component" value="Unassembled WGS sequence"/>
</dbReference>
<feature type="domain" description="EGF-like" evidence="9">
    <location>
        <begin position="837"/>
        <end position="878"/>
    </location>
</feature>
<name>A0AAN9ASP9_9CAEN</name>
<dbReference type="PRINTS" id="PR00011">
    <property type="entry name" value="EGFLAMININ"/>
</dbReference>
<dbReference type="InterPro" id="IPR001846">
    <property type="entry name" value="VWF_type-D"/>
</dbReference>
<feature type="domain" description="EGF-like" evidence="9">
    <location>
        <begin position="879"/>
        <end position="918"/>
    </location>
</feature>
<evidence type="ECO:0000313" key="12">
    <source>
        <dbReference type="EMBL" id="KAK7092486.1"/>
    </source>
</evidence>
<dbReference type="PROSITE" id="PS01186">
    <property type="entry name" value="EGF_2"/>
    <property type="match status" value="8"/>
</dbReference>
<keyword evidence="8" id="KW-0812">Transmembrane</keyword>
<keyword evidence="8" id="KW-1133">Transmembrane helix</keyword>
<feature type="region of interest" description="Disordered" evidence="7">
    <location>
        <begin position="1668"/>
        <end position="1704"/>
    </location>
</feature>
<dbReference type="Pfam" id="PF12662">
    <property type="entry name" value="cEGF"/>
    <property type="match status" value="2"/>
</dbReference>
<dbReference type="InterPro" id="IPR000152">
    <property type="entry name" value="EGF-type_Asp/Asn_hydroxyl_site"/>
</dbReference>
<dbReference type="InterPro" id="IPR026823">
    <property type="entry name" value="cEGF"/>
</dbReference>
<feature type="domain" description="AMOP" evidence="10">
    <location>
        <begin position="9"/>
        <end position="154"/>
    </location>
</feature>
<keyword evidence="4 6" id="KW-1015">Disulfide bond</keyword>
<evidence type="ECO:0000259" key="10">
    <source>
        <dbReference type="PROSITE" id="PS50856"/>
    </source>
</evidence>
<dbReference type="PROSITE" id="PS01187">
    <property type="entry name" value="EGF_CA"/>
    <property type="match status" value="5"/>
</dbReference>
<evidence type="ECO:0000256" key="1">
    <source>
        <dbReference type="ARBA" id="ARBA00022536"/>
    </source>
</evidence>
<dbReference type="InterPro" id="IPR001881">
    <property type="entry name" value="EGF-like_Ca-bd_dom"/>
</dbReference>
<dbReference type="Pfam" id="PF14670">
    <property type="entry name" value="FXa_inhibition"/>
    <property type="match status" value="1"/>
</dbReference>
<dbReference type="InterPro" id="IPR049883">
    <property type="entry name" value="NOTCH1_EGF-like"/>
</dbReference>
<dbReference type="PROSITE" id="PS51233">
    <property type="entry name" value="VWFD"/>
    <property type="match status" value="1"/>
</dbReference>
<dbReference type="PANTHER" id="PTHR24034:SF209">
    <property type="entry name" value="EGF-LIKE DOMAIN-CONTAINING PROTEIN"/>
    <property type="match status" value="1"/>
</dbReference>
<dbReference type="SMART" id="SM00179">
    <property type="entry name" value="EGF_CA"/>
    <property type="match status" value="13"/>
</dbReference>
<feature type="domain" description="EGF-like" evidence="9">
    <location>
        <begin position="1133"/>
        <end position="1167"/>
    </location>
</feature>
<feature type="disulfide bond" evidence="6">
    <location>
        <begin position="1443"/>
        <end position="1460"/>
    </location>
</feature>
<keyword evidence="5" id="KW-0325">Glycoprotein</keyword>
<dbReference type="FunFam" id="2.10.25.10:FF:000119">
    <property type="entry name" value="vitamin K-dependent protein S"/>
    <property type="match status" value="1"/>
</dbReference>
<feature type="domain" description="VWFD" evidence="11">
    <location>
        <begin position="166"/>
        <end position="367"/>
    </location>
</feature>
<dbReference type="EMBL" id="JBAMIC010000021">
    <property type="protein sequence ID" value="KAK7092486.1"/>
    <property type="molecule type" value="Genomic_DNA"/>
</dbReference>
<evidence type="ECO:0000259" key="9">
    <source>
        <dbReference type="PROSITE" id="PS50026"/>
    </source>
</evidence>
<dbReference type="PROSITE" id="PS50856">
    <property type="entry name" value="AMOP"/>
    <property type="match status" value="1"/>
</dbReference>
<evidence type="ECO:0000259" key="11">
    <source>
        <dbReference type="PROSITE" id="PS51233"/>
    </source>
</evidence>
<keyword evidence="3" id="KW-0677">Repeat</keyword>
<feature type="domain" description="EGF-like" evidence="9">
    <location>
        <begin position="665"/>
        <end position="701"/>
    </location>
</feature>
<feature type="domain" description="EGF-like" evidence="9">
    <location>
        <begin position="919"/>
        <end position="959"/>
    </location>
</feature>
<feature type="transmembrane region" description="Helical" evidence="8">
    <location>
        <begin position="1635"/>
        <end position="1661"/>
    </location>
</feature>
<feature type="domain" description="EGF-like" evidence="9">
    <location>
        <begin position="1431"/>
        <end position="1472"/>
    </location>
</feature>
<dbReference type="SMART" id="SM00181">
    <property type="entry name" value="EGF"/>
    <property type="match status" value="22"/>
</dbReference>
<evidence type="ECO:0008006" key="14">
    <source>
        <dbReference type="Google" id="ProtNLM"/>
    </source>
</evidence>
<protein>
    <recommendedName>
        <fullName evidence="14">Mucin-like protein</fullName>
    </recommendedName>
</protein>
<keyword evidence="2" id="KW-0732">Signal</keyword>
<keyword evidence="1 6" id="KW-0245">EGF-like domain</keyword>
<evidence type="ECO:0000256" key="6">
    <source>
        <dbReference type="PROSITE-ProRule" id="PRU00076"/>
    </source>
</evidence>
<evidence type="ECO:0000313" key="13">
    <source>
        <dbReference type="Proteomes" id="UP001374579"/>
    </source>
</evidence>
<accession>A0AAN9ASP9</accession>
<dbReference type="CDD" id="cd11304">
    <property type="entry name" value="Cadherin_repeat"/>
    <property type="match status" value="1"/>
</dbReference>
<dbReference type="Pfam" id="PF07645">
    <property type="entry name" value="EGF_CA"/>
    <property type="match status" value="9"/>
</dbReference>
<evidence type="ECO:0000256" key="5">
    <source>
        <dbReference type="ARBA" id="ARBA00023180"/>
    </source>
</evidence>
<dbReference type="InterPro" id="IPR000742">
    <property type="entry name" value="EGF"/>
</dbReference>
<dbReference type="PANTHER" id="PTHR24034">
    <property type="entry name" value="EGF-LIKE DOMAIN-CONTAINING PROTEIN"/>
    <property type="match status" value="1"/>
</dbReference>
<comment type="caution">
    <text evidence="6">Lacks conserved residue(s) required for the propagation of feature annotation.</text>
</comment>
<feature type="domain" description="EGF-like" evidence="9">
    <location>
        <begin position="1346"/>
        <end position="1385"/>
    </location>
</feature>
<sequence length="1704" mass="185489">MWLYQIGQVPASPLAVCLNWYYKNLYYYFVREKGFSELPECPCSHRDVWRKMRYFWVRSRTDLTMKTECYRMNRASSNRHYPFGKECCYSLDDTDPLYYGQLINYLPDAGTALAYNPSYYHLRNKYKMEDKLGYDSCCSLDLHPLYCIFYYFLRPIGECRAEIPFRFFWLFGDPHIITLDEREYTFNGWGEYTLITLTSRDSDFVLQGRTRPTVTDSGSPVNATVFTAFGAKENGTRVFVQLDPNTNNSLIIYGGDTDYSRRFQKEGNDFLVDDDKFTLMRENDSLVVSFASEITVAVSIGLRSLVLGVAMPEKFRNMTKGLLGNYNTIKTDDFVLPNGTVLNDDITDRQLHEQFGNAWAVTEATLSVLRYGPREGPSDYTHSDFTTVFYDEISASDRQAAENLCGASDRACIYDFVASGSQDFALQTKKARQEALKDNADIKNVLPSLQVPENVTVTSNVTTNFSVNARDPGDTVTYKLVHDGSGALQINPTTGEITATVNHQQPVNVQVYAIDSSQGQSVVHTIPLIVCSGCSGHGQCDFTHVQQAVGKAYFRYAVCECSTGWTGANCTEDIDACTSSPCHPLQDCIDLTPDQHTASDIGYTCTKCPAGYKSEGQANQCLDVDECADDALNECEVTCNNTAGSYQCSCLDGYRLTSDLHSCADINECAEKSHDCQHICNNTDGGYNCLCQEGFDLDSSGKCVQSASTQSTCVNSGCTQGCKAVTNPDTNNMVPKCFCNSGYALNSMDNKTCIDHDECQDSVCTQKCNNTEGGFICSCYNGFQLNSDQRTCNPCPSLQYGPECAHTCLCNGRGLDCHSVTGCVCKEGWTGSQCQDDVNECEENPDVCGEGQVCTNNNGSYTCACQVGFAPNKDGLCQDTDECSDDIACGQDEICSNIPGSFYCSCMSGYQRMNTTCVDMDECSLGTDNCQQKCVNVGGTYNCECNYGYRLNADRTTCSQVSDPCAEEENLSCDHGCTLDDTDTAVCFCRSGYTLQSDKQTCQDVDECNESSKHCSHTCNNTIGGFTCSCPAGMMLDNDGKTCVSCPSGTYGIECNMTCSCGIGASGCDAVTGCQCKTGWTGDKCQNDVNECDVNSTRQECESKDAKCVNLQGGHRCQCAEGYKMDDSGVCRDIDECMMSPCGQTCENNAGSYRCLCNAGFSLNSTTGDCTDVDECAVSSTHACSQQCDNTAGSYRCSCNVKGYVLNDDGVTCRATMTCSRSDCDDNHGGCYVTDNNVDMCFCNSGYSLESDGTTCTFQRTDWCAQGVCDDACNLTDDGMSFTCSCGDGHILNDDGRTCRACPKDTFGKDCQSNCTCDLAHTESCNSVIGTCMCKPGWQGVTCSDDVNECLTNMCGEHATCSNTVGSHLCSCDVGYIKKSDGMCTKCPANTFGEGCTQTCSCSGDNVQSCDHVTGTCRCKAGWEGSSCDADRDECASETSNDCSSALNMRCQNKEGGYTCLCKDGFTKNIGGACIAVTRLRFMFIIYVNIPTANLVLEPSRSNIMQEVKTQILYMLRFMSDLQMVNIQSLRAGSVIAEADAVVASDTAPSSASGLSRALLDMSGQNATVDGQTGPIGVEVDNMAVTSNTTSCDVYTNYVTCDSNEMCEETDSGPQCRLKDQVIPTESDDGGDEKVLGLIIGLSVGIPLLIVIVCLVAALCYRNAKQKSMTEPERNRNSDVYNFDVQHPLDGRNGKVNNAFAPSS</sequence>
<feature type="domain" description="EGF-like" evidence="9">
    <location>
        <begin position="1004"/>
        <end position="1044"/>
    </location>
</feature>
<dbReference type="SMART" id="SM00216">
    <property type="entry name" value="VWD"/>
    <property type="match status" value="1"/>
</dbReference>
<organism evidence="12 13">
    <name type="scientific">Littorina saxatilis</name>
    <dbReference type="NCBI Taxonomy" id="31220"/>
    <lineage>
        <taxon>Eukaryota</taxon>
        <taxon>Metazoa</taxon>
        <taxon>Spiralia</taxon>
        <taxon>Lophotrochozoa</taxon>
        <taxon>Mollusca</taxon>
        <taxon>Gastropoda</taxon>
        <taxon>Caenogastropoda</taxon>
        <taxon>Littorinimorpha</taxon>
        <taxon>Littorinoidea</taxon>
        <taxon>Littorinidae</taxon>
        <taxon>Littorina</taxon>
    </lineage>
</organism>
<dbReference type="Gene3D" id="2.60.40.60">
    <property type="entry name" value="Cadherins"/>
    <property type="match status" value="1"/>
</dbReference>